<evidence type="ECO:0000259" key="9">
    <source>
        <dbReference type="SMART" id="SM00650"/>
    </source>
</evidence>
<dbReference type="SUPFAM" id="SSF53335">
    <property type="entry name" value="S-adenosyl-L-methionine-dependent methyltransferases"/>
    <property type="match status" value="1"/>
</dbReference>
<feature type="binding site" evidence="6">
    <location>
        <position position="83"/>
    </location>
    <ligand>
        <name>S-adenosyl-L-methionine</name>
        <dbReference type="ChEBI" id="CHEBI:59789"/>
    </ligand>
</feature>
<dbReference type="PANTHER" id="PTHR11727">
    <property type="entry name" value="DIMETHYLADENOSINE TRANSFERASE"/>
    <property type="match status" value="1"/>
</dbReference>
<dbReference type="Pfam" id="PF00398">
    <property type="entry name" value="RrnaAD"/>
    <property type="match status" value="1"/>
</dbReference>
<evidence type="ECO:0000256" key="6">
    <source>
        <dbReference type="PROSITE-ProRule" id="PRU01026"/>
    </source>
</evidence>
<feature type="binding site" evidence="6">
    <location>
        <position position="19"/>
    </location>
    <ligand>
        <name>S-adenosyl-L-methionine</name>
        <dbReference type="ChEBI" id="CHEBI:59789"/>
    </ligand>
</feature>
<dbReference type="GO" id="GO:0000179">
    <property type="term" value="F:rRNA (adenine-N6,N6-)-dimethyltransferase activity"/>
    <property type="evidence" value="ECO:0007669"/>
    <property type="project" value="UniProtKB-UniRule"/>
</dbReference>
<dbReference type="InterPro" id="IPR029063">
    <property type="entry name" value="SAM-dependent_MTases_sf"/>
</dbReference>
<keyword evidence="4 6" id="KW-0949">S-adenosyl-L-methionine</keyword>
<dbReference type="AlphaFoldDB" id="A0AAV9EM17"/>
<protein>
    <recommendedName>
        <fullName evidence="7">rRNA adenine N(6)-methyltransferase</fullName>
        <ecNumber evidence="7">2.1.1.-</ecNumber>
    </recommendedName>
</protein>
<dbReference type="Proteomes" id="UP001180020">
    <property type="component" value="Unassembled WGS sequence"/>
</dbReference>
<sequence length="237" mass="26720">MPLSGGPASDPPTRFSEIGPGTGNLTLRLLEASRRVVAVEVDRRMVDALSRRAEERGFRDRLEVIHDDFLKTKMPSFDLCISNIPYMISSPLIMKLLFESVRPFQSATLLLQKEFAHRLLANPGNPGFNRLAVNVKLAADVEFVMNVSKRDFMPCPKVDSAVVTITPKLETPNVDLEEWWAFTRTCFNTKNKTVGAIFKQKRLLELLRRSEGRDSGGYVESEDDVEMGLFKDRIKGS</sequence>
<feature type="binding site" evidence="6">
    <location>
        <position position="68"/>
    </location>
    <ligand>
        <name>S-adenosyl-L-methionine</name>
        <dbReference type="ChEBI" id="CHEBI:59789"/>
    </ligand>
</feature>
<evidence type="ECO:0000256" key="5">
    <source>
        <dbReference type="ARBA" id="ARBA00022884"/>
    </source>
</evidence>
<name>A0AAV9EM17_ACOCL</name>
<organism evidence="10 11">
    <name type="scientific">Acorus calamus</name>
    <name type="common">Sweet flag</name>
    <dbReference type="NCBI Taxonomy" id="4465"/>
    <lineage>
        <taxon>Eukaryota</taxon>
        <taxon>Viridiplantae</taxon>
        <taxon>Streptophyta</taxon>
        <taxon>Embryophyta</taxon>
        <taxon>Tracheophyta</taxon>
        <taxon>Spermatophyta</taxon>
        <taxon>Magnoliopsida</taxon>
        <taxon>Liliopsida</taxon>
        <taxon>Acoraceae</taxon>
        <taxon>Acorus</taxon>
    </lineage>
</organism>
<dbReference type="EMBL" id="JAUJYO010000006">
    <property type="protein sequence ID" value="KAK1313878.1"/>
    <property type="molecule type" value="Genomic_DNA"/>
</dbReference>
<dbReference type="EC" id="2.1.1.-" evidence="7"/>
<evidence type="ECO:0000256" key="1">
    <source>
        <dbReference type="ARBA" id="ARBA00022552"/>
    </source>
</evidence>
<dbReference type="CDD" id="cd02440">
    <property type="entry name" value="AdoMet_MTases"/>
    <property type="match status" value="1"/>
</dbReference>
<feature type="domain" description="Ribosomal RNA adenine methylase transferase N-terminal" evidence="9">
    <location>
        <begin position="13"/>
        <end position="169"/>
    </location>
</feature>
<evidence type="ECO:0000313" key="10">
    <source>
        <dbReference type="EMBL" id="KAK1313878.1"/>
    </source>
</evidence>
<keyword evidence="3 6" id="KW-0808">Transferase</keyword>
<reference evidence="10" key="1">
    <citation type="journal article" date="2023" name="Nat. Commun.">
        <title>Diploid and tetraploid genomes of Acorus and the evolution of monocots.</title>
        <authorList>
            <person name="Ma L."/>
            <person name="Liu K.W."/>
            <person name="Li Z."/>
            <person name="Hsiao Y.Y."/>
            <person name="Qi Y."/>
            <person name="Fu T."/>
            <person name="Tang G.D."/>
            <person name="Zhang D."/>
            <person name="Sun W.H."/>
            <person name="Liu D.K."/>
            <person name="Li Y."/>
            <person name="Chen G.Z."/>
            <person name="Liu X.D."/>
            <person name="Liao X.Y."/>
            <person name="Jiang Y.T."/>
            <person name="Yu X."/>
            <person name="Hao Y."/>
            <person name="Huang J."/>
            <person name="Zhao X.W."/>
            <person name="Ke S."/>
            <person name="Chen Y.Y."/>
            <person name="Wu W.L."/>
            <person name="Hsu J.L."/>
            <person name="Lin Y.F."/>
            <person name="Huang M.D."/>
            <person name="Li C.Y."/>
            <person name="Huang L."/>
            <person name="Wang Z.W."/>
            <person name="Zhao X."/>
            <person name="Zhong W.Y."/>
            <person name="Peng D.H."/>
            <person name="Ahmad S."/>
            <person name="Lan S."/>
            <person name="Zhang J.S."/>
            <person name="Tsai W.C."/>
            <person name="Van de Peer Y."/>
            <person name="Liu Z.J."/>
        </authorList>
    </citation>
    <scope>NUCLEOTIDE SEQUENCE</scope>
    <source>
        <strain evidence="10">CP</strain>
    </source>
</reference>
<evidence type="ECO:0000256" key="2">
    <source>
        <dbReference type="ARBA" id="ARBA00022603"/>
    </source>
</evidence>
<dbReference type="GO" id="GO:0003723">
    <property type="term" value="F:RNA binding"/>
    <property type="evidence" value="ECO:0007669"/>
    <property type="project" value="UniProtKB-UniRule"/>
</dbReference>
<evidence type="ECO:0000313" key="11">
    <source>
        <dbReference type="Proteomes" id="UP001180020"/>
    </source>
</evidence>
<evidence type="ECO:0000256" key="7">
    <source>
        <dbReference type="RuleBase" id="RU362106"/>
    </source>
</evidence>
<gene>
    <name evidence="10" type="ORF">QJS10_CPA06g01904</name>
</gene>
<dbReference type="SMART" id="SM00650">
    <property type="entry name" value="rADc"/>
    <property type="match status" value="1"/>
</dbReference>
<evidence type="ECO:0000256" key="3">
    <source>
        <dbReference type="ARBA" id="ARBA00022679"/>
    </source>
</evidence>
<feature type="binding site" evidence="6">
    <location>
        <position position="1"/>
    </location>
    <ligand>
        <name>S-adenosyl-L-methionine</name>
        <dbReference type="ChEBI" id="CHEBI:59789"/>
    </ligand>
</feature>
<evidence type="ECO:0000256" key="4">
    <source>
        <dbReference type="ARBA" id="ARBA00022691"/>
    </source>
</evidence>
<comment type="caution">
    <text evidence="10">The sequence shown here is derived from an EMBL/GenBank/DDBJ whole genome shotgun (WGS) entry which is preliminary data.</text>
</comment>
<accession>A0AAV9EM17</accession>
<keyword evidence="2 6" id="KW-0489">Methyltransferase</keyword>
<proteinExistence type="inferred from homology"/>
<dbReference type="NCBIfam" id="TIGR00755">
    <property type="entry name" value="ksgA"/>
    <property type="match status" value="1"/>
</dbReference>
<dbReference type="InterPro" id="IPR001737">
    <property type="entry name" value="KsgA/Erm"/>
</dbReference>
<dbReference type="Gene3D" id="1.10.8.480">
    <property type="match status" value="1"/>
</dbReference>
<evidence type="ECO:0000256" key="8">
    <source>
        <dbReference type="SAM" id="MobiDB-lite"/>
    </source>
</evidence>
<reference evidence="10" key="2">
    <citation type="submission" date="2023-06" db="EMBL/GenBank/DDBJ databases">
        <authorList>
            <person name="Ma L."/>
            <person name="Liu K.-W."/>
            <person name="Li Z."/>
            <person name="Hsiao Y.-Y."/>
            <person name="Qi Y."/>
            <person name="Fu T."/>
            <person name="Tang G."/>
            <person name="Zhang D."/>
            <person name="Sun W.-H."/>
            <person name="Liu D.-K."/>
            <person name="Li Y."/>
            <person name="Chen G.-Z."/>
            <person name="Liu X.-D."/>
            <person name="Liao X.-Y."/>
            <person name="Jiang Y.-T."/>
            <person name="Yu X."/>
            <person name="Hao Y."/>
            <person name="Huang J."/>
            <person name="Zhao X.-W."/>
            <person name="Ke S."/>
            <person name="Chen Y.-Y."/>
            <person name="Wu W.-L."/>
            <person name="Hsu J.-L."/>
            <person name="Lin Y.-F."/>
            <person name="Huang M.-D."/>
            <person name="Li C.-Y."/>
            <person name="Huang L."/>
            <person name="Wang Z.-W."/>
            <person name="Zhao X."/>
            <person name="Zhong W.-Y."/>
            <person name="Peng D.-H."/>
            <person name="Ahmad S."/>
            <person name="Lan S."/>
            <person name="Zhang J.-S."/>
            <person name="Tsai W.-C."/>
            <person name="Van De Peer Y."/>
            <person name="Liu Z.-J."/>
        </authorList>
    </citation>
    <scope>NUCLEOTIDE SEQUENCE</scope>
    <source>
        <strain evidence="10">CP</strain>
        <tissue evidence="10">Leaves</tissue>
    </source>
</reference>
<dbReference type="PROSITE" id="PS51689">
    <property type="entry name" value="SAM_RNA_A_N6_MT"/>
    <property type="match status" value="1"/>
</dbReference>
<feature type="region of interest" description="Disordered" evidence="8">
    <location>
        <begin position="1"/>
        <end position="20"/>
    </location>
</feature>
<dbReference type="InterPro" id="IPR011530">
    <property type="entry name" value="rRNA_adenine_dimethylase"/>
</dbReference>
<keyword evidence="1 7" id="KW-0698">rRNA processing</keyword>
<feature type="binding site" evidence="6">
    <location>
        <position position="40"/>
    </location>
    <ligand>
        <name>S-adenosyl-L-methionine</name>
        <dbReference type="ChEBI" id="CHEBI:59789"/>
    </ligand>
</feature>
<comment type="similarity">
    <text evidence="6 7">Belongs to the class I-like SAM-binding methyltransferase superfamily. rRNA adenine N(6)-methyltransferase family.</text>
</comment>
<keyword evidence="11" id="KW-1185">Reference proteome</keyword>
<dbReference type="Gene3D" id="3.40.50.150">
    <property type="entry name" value="Vaccinia Virus protein VP39"/>
    <property type="match status" value="1"/>
</dbReference>
<keyword evidence="5 6" id="KW-0694">RNA-binding</keyword>
<dbReference type="InterPro" id="IPR020598">
    <property type="entry name" value="rRNA_Ade_methylase_Trfase_N"/>
</dbReference>
<comment type="caution">
    <text evidence="6">Lacks conserved residue(s) required for the propagation of feature annotation.</text>
</comment>
<dbReference type="PANTHER" id="PTHR11727:SF12">
    <property type="entry name" value="RIBOSOMAL RNA SMALL SUBUNIT METHYLTRANSFERASE, MITOCHONDRIAL"/>
    <property type="match status" value="1"/>
</dbReference>
<dbReference type="GO" id="GO:0005739">
    <property type="term" value="C:mitochondrion"/>
    <property type="evidence" value="ECO:0007669"/>
    <property type="project" value="TreeGrafter"/>
</dbReference>